<gene>
    <name evidence="9" type="ORF">DDQ50_06445</name>
</gene>
<keyword evidence="10" id="KW-1185">Reference proteome</keyword>
<evidence type="ECO:0000313" key="10">
    <source>
        <dbReference type="Proteomes" id="UP000244893"/>
    </source>
</evidence>
<feature type="transmembrane region" description="Helical" evidence="7">
    <location>
        <begin position="98"/>
        <end position="119"/>
    </location>
</feature>
<keyword evidence="2 7" id="KW-0813">Transport</keyword>
<dbReference type="GO" id="GO:0005886">
    <property type="term" value="C:plasma membrane"/>
    <property type="evidence" value="ECO:0007669"/>
    <property type="project" value="UniProtKB-SubCell"/>
</dbReference>
<keyword evidence="3" id="KW-1003">Cell membrane</keyword>
<evidence type="ECO:0000313" key="9">
    <source>
        <dbReference type="EMBL" id="PVZ96073.1"/>
    </source>
</evidence>
<feature type="domain" description="ABC transmembrane type-1" evidence="8">
    <location>
        <begin position="61"/>
        <end position="246"/>
    </location>
</feature>
<feature type="transmembrane region" description="Helical" evidence="7">
    <location>
        <begin position="125"/>
        <end position="144"/>
    </location>
</feature>
<dbReference type="PANTHER" id="PTHR30151:SF41">
    <property type="entry name" value="ABC TRANSPORTER PERMEASE PROTEIN"/>
    <property type="match status" value="1"/>
</dbReference>
<dbReference type="InterPro" id="IPR035906">
    <property type="entry name" value="MetI-like_sf"/>
</dbReference>
<dbReference type="GO" id="GO:0055085">
    <property type="term" value="P:transmembrane transport"/>
    <property type="evidence" value="ECO:0007669"/>
    <property type="project" value="InterPro"/>
</dbReference>
<comment type="caution">
    <text evidence="9">The sequence shown here is derived from an EMBL/GenBank/DDBJ whole genome shotgun (WGS) entry which is preliminary data.</text>
</comment>
<keyword evidence="6 7" id="KW-0472">Membrane</keyword>
<feature type="transmembrane region" description="Helical" evidence="7">
    <location>
        <begin position="53"/>
        <end position="86"/>
    </location>
</feature>
<keyword evidence="4 7" id="KW-0812">Transmembrane</keyword>
<evidence type="ECO:0000256" key="3">
    <source>
        <dbReference type="ARBA" id="ARBA00022475"/>
    </source>
</evidence>
<sequence>MNGPASSAALRIGAPVALGVVVLVAWQLLVTLAGIDDYLLPSPLSIVEQMIEFWPALIAAIASTGLNALIGLVVGSIVGIAAALVASLSRFFDQLTAPIVAALAVVPIVALAPVLNTMFGADSEVGRRTMAGLAVFVPVFINTLRGLQQTRPVHRDLMRAYAATRPQTLRVLTLPAARGYIFTGIRIASSLAVISALVAEYFGGPRGGLGSLISTSASTSAYARAWAYVVGGIVLGLIFFLVTAALERLASPMSRSLTVTGRSK</sequence>
<evidence type="ECO:0000259" key="8">
    <source>
        <dbReference type="PROSITE" id="PS50928"/>
    </source>
</evidence>
<accession>A0A2V1HU21</accession>
<dbReference type="InterPro" id="IPR000515">
    <property type="entry name" value="MetI-like"/>
</dbReference>
<evidence type="ECO:0000256" key="1">
    <source>
        <dbReference type="ARBA" id="ARBA00004651"/>
    </source>
</evidence>
<feature type="transmembrane region" description="Helical" evidence="7">
    <location>
        <begin position="225"/>
        <end position="246"/>
    </location>
</feature>
<dbReference type="SUPFAM" id="SSF161098">
    <property type="entry name" value="MetI-like"/>
    <property type="match status" value="1"/>
</dbReference>
<keyword evidence="5 7" id="KW-1133">Transmembrane helix</keyword>
<organism evidence="9 10">
    <name type="scientific">Amnibacterium flavum</name>
    <dbReference type="NCBI Taxonomy" id="2173173"/>
    <lineage>
        <taxon>Bacteria</taxon>
        <taxon>Bacillati</taxon>
        <taxon>Actinomycetota</taxon>
        <taxon>Actinomycetes</taxon>
        <taxon>Micrococcales</taxon>
        <taxon>Microbacteriaceae</taxon>
        <taxon>Amnibacterium</taxon>
    </lineage>
</organism>
<feature type="transmembrane region" description="Helical" evidence="7">
    <location>
        <begin position="12"/>
        <end position="33"/>
    </location>
</feature>
<feature type="transmembrane region" description="Helical" evidence="7">
    <location>
        <begin position="180"/>
        <end position="202"/>
    </location>
</feature>
<evidence type="ECO:0000256" key="6">
    <source>
        <dbReference type="ARBA" id="ARBA00023136"/>
    </source>
</evidence>
<reference evidence="9 10" key="1">
    <citation type="submission" date="2018-05" db="EMBL/GenBank/DDBJ databases">
        <title>Amnibacterium sp. M8JJ-5, whole genome shotgun sequence.</title>
        <authorList>
            <person name="Tuo L."/>
        </authorList>
    </citation>
    <scope>NUCLEOTIDE SEQUENCE [LARGE SCALE GENOMIC DNA]</scope>
    <source>
        <strain evidence="9 10">M8JJ-5</strain>
    </source>
</reference>
<dbReference type="Gene3D" id="1.10.3720.10">
    <property type="entry name" value="MetI-like"/>
    <property type="match status" value="1"/>
</dbReference>
<name>A0A2V1HU21_9MICO</name>
<evidence type="ECO:0000256" key="7">
    <source>
        <dbReference type="RuleBase" id="RU363032"/>
    </source>
</evidence>
<dbReference type="PANTHER" id="PTHR30151">
    <property type="entry name" value="ALKANE SULFONATE ABC TRANSPORTER-RELATED, MEMBRANE SUBUNIT"/>
    <property type="match status" value="1"/>
</dbReference>
<evidence type="ECO:0000256" key="2">
    <source>
        <dbReference type="ARBA" id="ARBA00022448"/>
    </source>
</evidence>
<dbReference type="RefSeq" id="WP_116755807.1">
    <property type="nucleotide sequence ID" value="NZ_JBHUEX010000001.1"/>
</dbReference>
<dbReference type="Pfam" id="PF00528">
    <property type="entry name" value="BPD_transp_1"/>
    <property type="match status" value="1"/>
</dbReference>
<dbReference type="PROSITE" id="PS50928">
    <property type="entry name" value="ABC_TM1"/>
    <property type="match status" value="1"/>
</dbReference>
<proteinExistence type="inferred from homology"/>
<protein>
    <submittedName>
        <fullName evidence="9">Nitrate ABC transporter permease</fullName>
    </submittedName>
</protein>
<dbReference type="AlphaFoldDB" id="A0A2V1HU21"/>
<evidence type="ECO:0000256" key="4">
    <source>
        <dbReference type="ARBA" id="ARBA00022692"/>
    </source>
</evidence>
<comment type="subcellular location">
    <subcellularLocation>
        <location evidence="1 7">Cell membrane</location>
        <topology evidence="1 7">Multi-pass membrane protein</topology>
    </subcellularLocation>
</comment>
<comment type="similarity">
    <text evidence="7">Belongs to the binding-protein-dependent transport system permease family.</text>
</comment>
<evidence type="ECO:0000256" key="5">
    <source>
        <dbReference type="ARBA" id="ARBA00022989"/>
    </source>
</evidence>
<dbReference type="EMBL" id="QEOP01000001">
    <property type="protein sequence ID" value="PVZ96073.1"/>
    <property type="molecule type" value="Genomic_DNA"/>
</dbReference>
<dbReference type="OrthoDB" id="3574452at2"/>
<dbReference type="Proteomes" id="UP000244893">
    <property type="component" value="Unassembled WGS sequence"/>
</dbReference>